<dbReference type="SUPFAM" id="SSF50978">
    <property type="entry name" value="WD40 repeat-like"/>
    <property type="match status" value="1"/>
</dbReference>
<dbReference type="Pfam" id="PF02214">
    <property type="entry name" value="BTB_2"/>
    <property type="match status" value="1"/>
</dbReference>
<organism evidence="7 8">
    <name type="scientific">Onchocerca volvulus</name>
    <dbReference type="NCBI Taxonomy" id="6282"/>
    <lineage>
        <taxon>Eukaryota</taxon>
        <taxon>Metazoa</taxon>
        <taxon>Ecdysozoa</taxon>
        <taxon>Nematoda</taxon>
        <taxon>Chromadorea</taxon>
        <taxon>Rhabditida</taxon>
        <taxon>Spirurina</taxon>
        <taxon>Spiruromorpha</taxon>
        <taxon>Filarioidea</taxon>
        <taxon>Onchocercidae</taxon>
        <taxon>Onchocerca</taxon>
    </lineage>
</organism>
<dbReference type="SUPFAM" id="SSF54695">
    <property type="entry name" value="POZ domain"/>
    <property type="match status" value="1"/>
</dbReference>
<evidence type="ECO:0000259" key="5">
    <source>
        <dbReference type="PROSITE" id="PS50097"/>
    </source>
</evidence>
<evidence type="ECO:0000313" key="8">
    <source>
        <dbReference type="Proteomes" id="UP000024404"/>
    </source>
</evidence>
<dbReference type="EnsemblMetazoa" id="OVOC7094.1">
    <property type="protein sequence ID" value="OVOC7094.1"/>
    <property type="gene ID" value="WBGene00243903"/>
</dbReference>
<reference evidence="7" key="2">
    <citation type="submission" date="2022-06" db="UniProtKB">
        <authorList>
            <consortium name="EnsemblMetazoa"/>
        </authorList>
    </citation>
    <scope>IDENTIFICATION</scope>
</reference>
<dbReference type="InterPro" id="IPR000210">
    <property type="entry name" value="BTB/POZ_dom"/>
</dbReference>
<dbReference type="SMART" id="SM00506">
    <property type="entry name" value="A1pp"/>
    <property type="match status" value="1"/>
</dbReference>
<comment type="similarity">
    <text evidence="1">Belongs to the KCTD3 family.</text>
</comment>
<evidence type="ECO:0000259" key="6">
    <source>
        <dbReference type="PROSITE" id="PS51154"/>
    </source>
</evidence>
<dbReference type="PROSITE" id="PS50097">
    <property type="entry name" value="BTB"/>
    <property type="match status" value="1"/>
</dbReference>
<dbReference type="InterPro" id="IPR011333">
    <property type="entry name" value="SKP1/BTB/POZ_sf"/>
</dbReference>
<sequence length="994" mass="109208">MQNVFMNRLGTFSSLGRMAGIKKWSEVTTAAELTKSSNPLARFIAVDKGDITKLEIDAIVNAANSSLLGGGGVDGAIHRAAGRCLYDECKKLNGCKVGEAKITRAYDMKHVKHIIHTVGPQVYSEVTEDQRNLLKSCYIESLRIASANNLRTIAFPCISTGVYGYPNDDACNVVVTSVMAWLEENKDKTATVFLMVEQIINLNVGGHRFATSRQTLTWIPDTFFTSLLSGRIPTVRDETDAIFIDRDPETFRIILNYLRTKQIDLSGVSLINLKHEAQYYGLGPLVKRLTLCEELDECSCGDVLFNAYLPPPTLPLNEDYSSTPCSTRNNENPMNLSPGSRNLVPVSFPSLHSCNLNEHIPVPAIEMVSNSSALRISQQPRLLPSMEAKFQVPHAVEALVGKAIKDNPNFPAKLPLSAESNASFASEVSAEKSEAASFSVENSKSMIRNASQHFASHVPADSSDFISAHNFCSNSSKSYQDLMKKNSFELTHQLKEELSLLRYSARMSDQLSEPLRVRVIRAHYNAVAVGYANFVCCYRMKESLGWQQLYMSPRMDAAVCHVALYAKFGEKMLAVSLANNSIHLWNISEGDADFGTTIGTFTLLVAVDKLFFIGNQLVALSKIGKVGIWHSMTHNWQVQDVVAISCYDTAGSFLLLGCTNGSIYYIDMQKFPLRMKDNDLLITELYRDPNADVITAISVYLTPKTNLRGNWIEIAYGTSSGSVRVIVQHPETVGHGPQLFQTYTVHTSPVTRVALTTNHLISVCSEYNHVRSWGVTRFRGMISTQPGSTSLASFKVLTLDSTDDILGTDGNDPGPFGDQDGEQVFVQRVVPGTNQVFVRLASNGDRLCTIRTVGDSAITAFLVHECEGSRVNSRPRRFLFTGTSNGSIQMWDLTTALDQYHASLSFPNLSLGNQTSTSDKTASVSSTTTSSTNANAMTFANRTNSAVRQGPTPDELIRLIDGCEICCASLSTTRSNTPHASSAHLSELDCQRQC</sequence>
<dbReference type="PROSITE" id="PS51154">
    <property type="entry name" value="MACRO"/>
    <property type="match status" value="1"/>
</dbReference>
<evidence type="ECO:0000256" key="1">
    <source>
        <dbReference type="ARBA" id="ARBA00009572"/>
    </source>
</evidence>
<evidence type="ECO:0008006" key="9">
    <source>
        <dbReference type="Google" id="ProtNLM"/>
    </source>
</evidence>
<dbReference type="InterPro" id="IPR001680">
    <property type="entry name" value="WD40_rpt"/>
</dbReference>
<dbReference type="InterPro" id="IPR002589">
    <property type="entry name" value="Macro_dom"/>
</dbReference>
<evidence type="ECO:0000256" key="4">
    <source>
        <dbReference type="ARBA" id="ARBA00022737"/>
    </source>
</evidence>
<feature type="domain" description="BTB" evidence="5">
    <location>
        <begin position="190"/>
        <end position="267"/>
    </location>
</feature>
<dbReference type="CDD" id="cd02908">
    <property type="entry name" value="Macro_OAADPr_deacetylase"/>
    <property type="match status" value="1"/>
</dbReference>
<dbReference type="SMART" id="SM00225">
    <property type="entry name" value="BTB"/>
    <property type="match status" value="1"/>
</dbReference>
<dbReference type="InterPro" id="IPR015943">
    <property type="entry name" value="WD40/YVTN_repeat-like_dom_sf"/>
</dbReference>
<dbReference type="Gene3D" id="2.130.10.10">
    <property type="entry name" value="YVTN repeat-like/Quinoprotein amine dehydrogenase"/>
    <property type="match status" value="2"/>
</dbReference>
<dbReference type="SUPFAM" id="SSF52949">
    <property type="entry name" value="Macro domain-like"/>
    <property type="match status" value="1"/>
</dbReference>
<dbReference type="AlphaFoldDB" id="A0A8R1Y5I5"/>
<dbReference type="EMBL" id="CMVM020000188">
    <property type="status" value="NOT_ANNOTATED_CDS"/>
    <property type="molecule type" value="Genomic_DNA"/>
</dbReference>
<evidence type="ECO:0000313" key="7">
    <source>
        <dbReference type="EnsemblMetazoa" id="OVOC7094.1"/>
    </source>
</evidence>
<name>A0A8R1Y5I5_ONCVO</name>
<dbReference type="CDD" id="cd18363">
    <property type="entry name" value="BTB_POZ_KCTD3-like"/>
    <property type="match status" value="1"/>
</dbReference>
<evidence type="ECO:0000256" key="2">
    <source>
        <dbReference type="ARBA" id="ARBA00022553"/>
    </source>
</evidence>
<dbReference type="FunFam" id="3.30.710.10:FF:000038">
    <property type="entry name" value="BTB/POZ domain-containing protein KCTD3 isoform X1"/>
    <property type="match status" value="1"/>
</dbReference>
<reference evidence="8" key="1">
    <citation type="submission" date="2013-10" db="EMBL/GenBank/DDBJ databases">
        <title>Genome sequencing of Onchocerca volvulus.</title>
        <authorList>
            <person name="Cotton J."/>
            <person name="Tsai J."/>
            <person name="Stanley E."/>
            <person name="Tracey A."/>
            <person name="Holroyd N."/>
            <person name="Lustigman S."/>
            <person name="Berriman M."/>
        </authorList>
    </citation>
    <scope>NUCLEOTIDE SEQUENCE</scope>
</reference>
<dbReference type="SMART" id="SM00320">
    <property type="entry name" value="WD40"/>
    <property type="match status" value="3"/>
</dbReference>
<dbReference type="PANTHER" id="PTHR15859">
    <property type="entry name" value="SETA BINDING PROTEIN 1"/>
    <property type="match status" value="1"/>
</dbReference>
<evidence type="ECO:0000256" key="3">
    <source>
        <dbReference type="ARBA" id="ARBA00022574"/>
    </source>
</evidence>
<accession>A0A8R1Y5I5</accession>
<dbReference type="OMA" id="YMSPRMD"/>
<feature type="domain" description="Macro" evidence="6">
    <location>
        <begin position="31"/>
        <end position="262"/>
    </location>
</feature>
<dbReference type="InterPro" id="IPR036322">
    <property type="entry name" value="WD40_repeat_dom_sf"/>
</dbReference>
<keyword evidence="2" id="KW-0597">Phosphoprotein</keyword>
<dbReference type="InterPro" id="IPR003131">
    <property type="entry name" value="T1-type_BTB"/>
</dbReference>
<dbReference type="InterPro" id="IPR043472">
    <property type="entry name" value="Macro_dom-like"/>
</dbReference>
<dbReference type="PANTHER" id="PTHR15859:SF1">
    <property type="entry name" value="BTB DOMAIN-CONTAINING PROTEIN"/>
    <property type="match status" value="1"/>
</dbReference>
<dbReference type="Proteomes" id="UP000024404">
    <property type="component" value="Unassembled WGS sequence"/>
</dbReference>
<keyword evidence="4" id="KW-0677">Repeat</keyword>
<dbReference type="GO" id="GO:0051260">
    <property type="term" value="P:protein homooligomerization"/>
    <property type="evidence" value="ECO:0007669"/>
    <property type="project" value="InterPro"/>
</dbReference>
<dbReference type="Pfam" id="PF01661">
    <property type="entry name" value="Macro"/>
    <property type="match status" value="1"/>
</dbReference>
<keyword evidence="3" id="KW-0853">WD repeat</keyword>
<dbReference type="InterPro" id="IPR047876">
    <property type="entry name" value="SHKBP1/KCTD3"/>
</dbReference>
<keyword evidence="8" id="KW-1185">Reference proteome</keyword>
<proteinExistence type="inferred from homology"/>
<protein>
    <recommendedName>
        <fullName evidence="9">BTB domain-containing protein</fullName>
    </recommendedName>
</protein>
<dbReference type="Gene3D" id="3.30.710.10">
    <property type="entry name" value="Potassium Channel Kv1.1, Chain A"/>
    <property type="match status" value="1"/>
</dbReference>
<dbReference type="Gene3D" id="3.40.220.10">
    <property type="entry name" value="Leucine Aminopeptidase, subunit E, domain 1"/>
    <property type="match status" value="1"/>
</dbReference>